<reference evidence="2" key="1">
    <citation type="journal article" date="2014" name="Sci. Data">
        <title>Genomes of diverse isolates of the marine cyanobacterium Prochlorococcus.</title>
        <authorList>
            <person name="Biller S."/>
            <person name="Berube P."/>
            <person name="Thompson J."/>
            <person name="Kelly L."/>
            <person name="Roggensack S."/>
            <person name="Awad L."/>
            <person name="Roache-Johnson K."/>
            <person name="Ding H."/>
            <person name="Giovannoni S.J."/>
            <person name="Moore L.R."/>
            <person name="Chisholm S.W."/>
        </authorList>
    </citation>
    <scope>NUCLEOTIDE SEQUENCE [LARGE SCALE GENOMIC DNA]</scope>
    <source>
        <strain evidence="2">PAC1</strain>
    </source>
</reference>
<dbReference type="Proteomes" id="UP000030392">
    <property type="component" value="Unassembled WGS sequence"/>
</dbReference>
<accession>A0A0A2C4K5</accession>
<evidence type="ECO:0000313" key="2">
    <source>
        <dbReference type="Proteomes" id="UP000030392"/>
    </source>
</evidence>
<comment type="caution">
    <text evidence="1">The sequence shown here is derived from an EMBL/GenBank/DDBJ whole genome shotgun (WGS) entry which is preliminary data.</text>
</comment>
<gene>
    <name evidence="1" type="ORF">EV03_1919</name>
</gene>
<protein>
    <submittedName>
        <fullName evidence="1">Uncharacterized protein</fullName>
    </submittedName>
</protein>
<evidence type="ECO:0000313" key="1">
    <source>
        <dbReference type="EMBL" id="KGG19534.1"/>
    </source>
</evidence>
<proteinExistence type="predicted"/>
<dbReference type="EMBL" id="JNAX01000015">
    <property type="protein sequence ID" value="KGG19534.1"/>
    <property type="molecule type" value="Genomic_DNA"/>
</dbReference>
<dbReference type="AlphaFoldDB" id="A0A0A2C4K5"/>
<name>A0A0A2C4K5_PROMR</name>
<sequence length="95" mass="10964">MKLKKGKFKKVEKKFTQLNNSYNKRIPTAHTKMSSEAGSTQCRGLIEAKENLLKAMNSLGSMENLDHIQKTLLDVYNELEQLHESRRIKESNNLN</sequence>
<dbReference type="RefSeq" id="WP_241434826.1">
    <property type="nucleotide sequence ID" value="NZ_JNAX01000015.1"/>
</dbReference>
<organism evidence="1 2">
    <name type="scientific">Prochlorococcus marinus str. PAC1</name>
    <dbReference type="NCBI Taxonomy" id="59924"/>
    <lineage>
        <taxon>Bacteria</taxon>
        <taxon>Bacillati</taxon>
        <taxon>Cyanobacteriota</taxon>
        <taxon>Cyanophyceae</taxon>
        <taxon>Synechococcales</taxon>
        <taxon>Prochlorococcaceae</taxon>
        <taxon>Prochlorococcus</taxon>
    </lineage>
</organism>